<feature type="binding site" evidence="9">
    <location>
        <begin position="40"/>
        <end position="41"/>
    </location>
    <ligand>
        <name>FAD</name>
        <dbReference type="ChEBI" id="CHEBI:57692"/>
    </ligand>
</feature>
<gene>
    <name evidence="13" type="ORF">K435DRAFT_968964</name>
</gene>
<proteinExistence type="inferred from homology"/>
<evidence type="ECO:0000256" key="2">
    <source>
        <dbReference type="ARBA" id="ARBA00010790"/>
    </source>
</evidence>
<protein>
    <submittedName>
        <fullName evidence="13">Alcohol oxidase</fullName>
    </submittedName>
</protein>
<dbReference type="Gene3D" id="3.30.560.10">
    <property type="entry name" value="Glucose Oxidase, domain 3"/>
    <property type="match status" value="1"/>
</dbReference>
<comment type="similarity">
    <text evidence="2">Belongs to the GMC oxidoreductase family.</text>
</comment>
<dbReference type="EMBL" id="ML179359">
    <property type="protein sequence ID" value="THU89701.1"/>
    <property type="molecule type" value="Genomic_DNA"/>
</dbReference>
<dbReference type="PANTHER" id="PTHR11552:SF201">
    <property type="entry name" value="GLUCOSE-METHANOL-CHOLINE OXIDOREDUCTASE N-TERMINAL DOMAIN-CONTAINING PROTEIN"/>
    <property type="match status" value="1"/>
</dbReference>
<dbReference type="GO" id="GO:0050660">
    <property type="term" value="F:flavin adenine dinucleotide binding"/>
    <property type="evidence" value="ECO:0007669"/>
    <property type="project" value="InterPro"/>
</dbReference>
<evidence type="ECO:0000256" key="10">
    <source>
        <dbReference type="SAM" id="MobiDB-lite"/>
    </source>
</evidence>
<evidence type="ECO:0000256" key="11">
    <source>
        <dbReference type="SAM" id="SignalP"/>
    </source>
</evidence>
<feature type="domain" description="Glucose-methanol-choline oxidoreductase N-terminal" evidence="12">
    <location>
        <begin position="312"/>
        <end position="326"/>
    </location>
</feature>
<dbReference type="PIRSF" id="PIRSF000137">
    <property type="entry name" value="Alcohol_oxidase"/>
    <property type="match status" value="1"/>
</dbReference>
<feature type="binding site" evidence="9">
    <location>
        <position position="270"/>
    </location>
    <ligand>
        <name>FAD</name>
        <dbReference type="ChEBI" id="CHEBI:57692"/>
    </ligand>
</feature>
<dbReference type="InterPro" id="IPR000172">
    <property type="entry name" value="GMC_OxRdtase_N"/>
</dbReference>
<feature type="binding site" evidence="9">
    <location>
        <begin position="121"/>
        <end position="124"/>
    </location>
    <ligand>
        <name>FAD</name>
        <dbReference type="ChEBI" id="CHEBI:57692"/>
    </ligand>
</feature>
<sequence>MRRLIAFISLTFIAVGATFITNDTTQVPTSFEYIIVGGGTTGLAVANRLAVNHTVLVIERGTDERDNEGINDPMSINGAIPANVTCHQVGMSPPQVGSNGTNVRVQAIQYGNCLGGGSSVNTMVGSRPTLAGMNAVEALGNPGWGWDEFLTFMQQSETFTPPNPQQVAQGASFNASVHGTNGPVGVSFTNPLLAPQVQFAAKNATESVYGVQLTEDMGDGFSGGHLASSYHHIHFNETLQKQRRSSSAWSFLYPEDQQRSNLTVLTQHTVNTIVTSGGNGTNITATGVTLLPTSGGDMITYSVTREVIVSAGAPFSPAVLLRSGIGNATFLQGLGITPVLDLPGVGSNFQDQTLFVNISFPIANQFQSNPNVTIEPVMFGIVVAHATANEAFGSNGTQMVASQIRNTVADRALSSGGVVNAQSMQVQANVTASAFEINHPLIELFFNPGGTLSLWSQNTLPMSRGTVRINTTNPLDFPIVDAQYLTTDVDITIFTRAARRLGAVASTPPFSNLLTDTAYAQSGLPAVNASDDEWRTWTLDHYSPGVHFVGSNSMMPQEMGGVVSPQLLVYGTTNLRVADASIMPLSVFPHCTLGLYGVAEKAAAMILQTASTSPPLPSPTSTSPSSSTGTAPASASSTSPSNAAASTKVGIAGIVGAVLLAMLS</sequence>
<dbReference type="InterPro" id="IPR036188">
    <property type="entry name" value="FAD/NAD-bd_sf"/>
</dbReference>
<dbReference type="Gene3D" id="4.10.450.10">
    <property type="entry name" value="Glucose Oxidase, domain 2"/>
    <property type="match status" value="1"/>
</dbReference>
<evidence type="ECO:0000256" key="8">
    <source>
        <dbReference type="PIRSR" id="PIRSR000137-1"/>
    </source>
</evidence>
<keyword evidence="3" id="KW-0285">Flavoprotein</keyword>
<feature type="region of interest" description="Disordered" evidence="10">
    <location>
        <begin position="611"/>
        <end position="643"/>
    </location>
</feature>
<keyword evidence="6" id="KW-0560">Oxidoreductase</keyword>
<feature type="signal peptide" evidence="11">
    <location>
        <begin position="1"/>
        <end position="18"/>
    </location>
</feature>
<organism evidence="13 14">
    <name type="scientific">Dendrothele bispora (strain CBS 962.96)</name>
    <dbReference type="NCBI Taxonomy" id="1314807"/>
    <lineage>
        <taxon>Eukaryota</taxon>
        <taxon>Fungi</taxon>
        <taxon>Dikarya</taxon>
        <taxon>Basidiomycota</taxon>
        <taxon>Agaricomycotina</taxon>
        <taxon>Agaricomycetes</taxon>
        <taxon>Agaricomycetidae</taxon>
        <taxon>Agaricales</taxon>
        <taxon>Agaricales incertae sedis</taxon>
        <taxon>Dendrothele</taxon>
    </lineage>
</organism>
<dbReference type="GO" id="GO:0016614">
    <property type="term" value="F:oxidoreductase activity, acting on CH-OH group of donors"/>
    <property type="evidence" value="ECO:0007669"/>
    <property type="project" value="InterPro"/>
</dbReference>
<keyword evidence="5 9" id="KW-0274">FAD</keyword>
<evidence type="ECO:0000313" key="13">
    <source>
        <dbReference type="EMBL" id="THU89701.1"/>
    </source>
</evidence>
<reference evidence="13 14" key="1">
    <citation type="journal article" date="2019" name="Nat. Ecol. Evol.">
        <title>Megaphylogeny resolves global patterns of mushroom evolution.</title>
        <authorList>
            <person name="Varga T."/>
            <person name="Krizsan K."/>
            <person name="Foldi C."/>
            <person name="Dima B."/>
            <person name="Sanchez-Garcia M."/>
            <person name="Sanchez-Ramirez S."/>
            <person name="Szollosi G.J."/>
            <person name="Szarkandi J.G."/>
            <person name="Papp V."/>
            <person name="Albert L."/>
            <person name="Andreopoulos W."/>
            <person name="Angelini C."/>
            <person name="Antonin V."/>
            <person name="Barry K.W."/>
            <person name="Bougher N.L."/>
            <person name="Buchanan P."/>
            <person name="Buyck B."/>
            <person name="Bense V."/>
            <person name="Catcheside P."/>
            <person name="Chovatia M."/>
            <person name="Cooper J."/>
            <person name="Damon W."/>
            <person name="Desjardin D."/>
            <person name="Finy P."/>
            <person name="Geml J."/>
            <person name="Haridas S."/>
            <person name="Hughes K."/>
            <person name="Justo A."/>
            <person name="Karasinski D."/>
            <person name="Kautmanova I."/>
            <person name="Kiss B."/>
            <person name="Kocsube S."/>
            <person name="Kotiranta H."/>
            <person name="LaButti K.M."/>
            <person name="Lechner B.E."/>
            <person name="Liimatainen K."/>
            <person name="Lipzen A."/>
            <person name="Lukacs Z."/>
            <person name="Mihaltcheva S."/>
            <person name="Morgado L.N."/>
            <person name="Niskanen T."/>
            <person name="Noordeloos M.E."/>
            <person name="Ohm R.A."/>
            <person name="Ortiz-Santana B."/>
            <person name="Ovrebo C."/>
            <person name="Racz N."/>
            <person name="Riley R."/>
            <person name="Savchenko A."/>
            <person name="Shiryaev A."/>
            <person name="Soop K."/>
            <person name="Spirin V."/>
            <person name="Szebenyi C."/>
            <person name="Tomsovsky M."/>
            <person name="Tulloss R.E."/>
            <person name="Uehling J."/>
            <person name="Grigoriev I.V."/>
            <person name="Vagvolgyi C."/>
            <person name="Papp T."/>
            <person name="Martin F.M."/>
            <person name="Miettinen O."/>
            <person name="Hibbett D.S."/>
            <person name="Nagy L.G."/>
        </authorList>
    </citation>
    <scope>NUCLEOTIDE SEQUENCE [LARGE SCALE GENOMIC DNA]</scope>
    <source>
        <strain evidence="13 14">CBS 962.96</strain>
    </source>
</reference>
<dbReference type="InterPro" id="IPR027424">
    <property type="entry name" value="Glucose_Oxidase_domain_2"/>
</dbReference>
<dbReference type="OrthoDB" id="269227at2759"/>
<evidence type="ECO:0000256" key="1">
    <source>
        <dbReference type="ARBA" id="ARBA00001974"/>
    </source>
</evidence>
<dbReference type="SUPFAM" id="SSF51905">
    <property type="entry name" value="FAD/NAD(P)-binding domain"/>
    <property type="match status" value="1"/>
</dbReference>
<dbReference type="InterPro" id="IPR012132">
    <property type="entry name" value="GMC_OxRdtase"/>
</dbReference>
<dbReference type="Pfam" id="PF05199">
    <property type="entry name" value="GMC_oxred_C"/>
    <property type="match status" value="1"/>
</dbReference>
<feature type="active site" description="Proton donor" evidence="8">
    <location>
        <position position="547"/>
    </location>
</feature>
<keyword evidence="4 11" id="KW-0732">Signal</keyword>
<dbReference type="PANTHER" id="PTHR11552">
    <property type="entry name" value="GLUCOSE-METHANOL-CHOLINE GMC OXIDOREDUCTASE"/>
    <property type="match status" value="1"/>
</dbReference>
<dbReference type="Gene3D" id="3.50.50.60">
    <property type="entry name" value="FAD/NAD(P)-binding domain"/>
    <property type="match status" value="1"/>
</dbReference>
<evidence type="ECO:0000256" key="3">
    <source>
        <dbReference type="ARBA" id="ARBA00022630"/>
    </source>
</evidence>
<evidence type="ECO:0000256" key="4">
    <source>
        <dbReference type="ARBA" id="ARBA00022729"/>
    </source>
</evidence>
<keyword evidence="7" id="KW-0325">Glycoprotein</keyword>
<evidence type="ECO:0000313" key="14">
    <source>
        <dbReference type="Proteomes" id="UP000297245"/>
    </source>
</evidence>
<name>A0A4S8LKX6_DENBC</name>
<accession>A0A4S8LKX6</accession>
<evidence type="ECO:0000256" key="6">
    <source>
        <dbReference type="ARBA" id="ARBA00023002"/>
    </source>
</evidence>
<dbReference type="AlphaFoldDB" id="A0A4S8LKX6"/>
<keyword evidence="14" id="KW-1185">Reference proteome</keyword>
<dbReference type="SUPFAM" id="SSF54373">
    <property type="entry name" value="FAD-linked reductases, C-terminal domain"/>
    <property type="match status" value="1"/>
</dbReference>
<feature type="active site" description="Proton acceptor" evidence="8">
    <location>
        <position position="590"/>
    </location>
</feature>
<dbReference type="InterPro" id="IPR007867">
    <property type="entry name" value="GMC_OxRtase_C"/>
</dbReference>
<evidence type="ECO:0000256" key="7">
    <source>
        <dbReference type="ARBA" id="ARBA00023180"/>
    </source>
</evidence>
<dbReference type="Pfam" id="PF00732">
    <property type="entry name" value="GMC_oxred_N"/>
    <property type="match status" value="1"/>
</dbReference>
<evidence type="ECO:0000256" key="9">
    <source>
        <dbReference type="PIRSR" id="PIRSR000137-2"/>
    </source>
</evidence>
<comment type="cofactor">
    <cofactor evidence="1 9">
        <name>FAD</name>
        <dbReference type="ChEBI" id="CHEBI:57692"/>
    </cofactor>
</comment>
<evidence type="ECO:0000259" key="12">
    <source>
        <dbReference type="PROSITE" id="PS00624"/>
    </source>
</evidence>
<dbReference type="PROSITE" id="PS00624">
    <property type="entry name" value="GMC_OXRED_2"/>
    <property type="match status" value="1"/>
</dbReference>
<evidence type="ECO:0000256" key="5">
    <source>
        <dbReference type="ARBA" id="ARBA00022827"/>
    </source>
</evidence>
<feature type="chain" id="PRO_5020708409" evidence="11">
    <location>
        <begin position="19"/>
        <end position="664"/>
    </location>
</feature>
<dbReference type="Proteomes" id="UP000297245">
    <property type="component" value="Unassembled WGS sequence"/>
</dbReference>